<dbReference type="STRING" id="154538.A0A1M2V856"/>
<dbReference type="CDD" id="cd06257">
    <property type="entry name" value="DnaJ"/>
    <property type="match status" value="1"/>
</dbReference>
<feature type="compositionally biased region" description="Basic residues" evidence="6">
    <location>
        <begin position="332"/>
        <end position="343"/>
    </location>
</feature>
<dbReference type="Pfam" id="PF00226">
    <property type="entry name" value="DnaJ"/>
    <property type="match status" value="1"/>
</dbReference>
<dbReference type="OMA" id="RRYDYFY"/>
<organism evidence="10 11">
    <name type="scientific">Trametes pubescens</name>
    <name type="common">White-rot fungus</name>
    <dbReference type="NCBI Taxonomy" id="154538"/>
    <lineage>
        <taxon>Eukaryota</taxon>
        <taxon>Fungi</taxon>
        <taxon>Dikarya</taxon>
        <taxon>Basidiomycota</taxon>
        <taxon>Agaricomycotina</taxon>
        <taxon>Agaricomycetes</taxon>
        <taxon>Polyporales</taxon>
        <taxon>Polyporaceae</taxon>
        <taxon>Trametes</taxon>
    </lineage>
</organism>
<dbReference type="SUPFAM" id="SSF46565">
    <property type="entry name" value="Chaperone J-domain"/>
    <property type="match status" value="1"/>
</dbReference>
<dbReference type="PANTHER" id="PTHR44653">
    <property type="entry name" value="DNAJ HOMOLOG SUBFAMILY C MEMBER 1"/>
    <property type="match status" value="1"/>
</dbReference>
<evidence type="ECO:0000313" key="10">
    <source>
        <dbReference type="EMBL" id="OJT03791.1"/>
    </source>
</evidence>
<reference evidence="10 11" key="1">
    <citation type="submission" date="2016-10" db="EMBL/GenBank/DDBJ databases">
        <title>Genome sequence of the basidiomycete white-rot fungus Trametes pubescens.</title>
        <authorList>
            <person name="Makela M.R."/>
            <person name="Granchi Z."/>
            <person name="Peng M."/>
            <person name="De Vries R.P."/>
            <person name="Grigoriev I."/>
            <person name="Riley R."/>
            <person name="Hilden K."/>
        </authorList>
    </citation>
    <scope>NUCLEOTIDE SEQUENCE [LARGE SCALE GENOMIC DNA]</scope>
    <source>
        <strain evidence="10 11">FBCC735</strain>
    </source>
</reference>
<comment type="caution">
    <text evidence="10">The sequence shown here is derived from an EMBL/GenBank/DDBJ whole genome shotgun (WGS) entry which is preliminary data.</text>
</comment>
<dbReference type="InterPro" id="IPR036869">
    <property type="entry name" value="J_dom_sf"/>
</dbReference>
<dbReference type="SMART" id="SM00271">
    <property type="entry name" value="DnaJ"/>
    <property type="match status" value="1"/>
</dbReference>
<dbReference type="PRINTS" id="PR00625">
    <property type="entry name" value="JDOMAIN"/>
</dbReference>
<keyword evidence="4 7" id="KW-0472">Membrane</keyword>
<dbReference type="Gene3D" id="1.10.287.110">
    <property type="entry name" value="DnaJ domain"/>
    <property type="match status" value="1"/>
</dbReference>
<dbReference type="Proteomes" id="UP000184267">
    <property type="component" value="Unassembled WGS sequence"/>
</dbReference>
<accession>A0A1M2V856</accession>
<sequence>MRILHLVAFLAVLVTAVVAYVFIAALREQSPLTRVQTHYRWTKEDHEIFDLVSAIESTEGKGTTFYSWLNIPSTATTNEVSKAYRRKSLQLHPDKNKGVKNAHERFARLGVVAAILRNAEKRERYDFFYKNGVPKWRGTGYYYSRFRPGIGTVLTFLVILTSGLQYLVQKMNYNRDVKRVQQIVDQARAVAWGTKGTPVEGQRKVKVNLGGGARMDDDGNVVAGRWLDLVVEGESVFILEPDGSLLPVDSDTAVAPSIKGTWFLSLVTSLVQKVGKRDGVKIDGSRTEPEGAGDESDGGSGTASDAPGSGTVTPKEGGARNGRAAATSMAGGRRRKAVAGRRK</sequence>
<feature type="domain" description="J" evidence="9">
    <location>
        <begin position="64"/>
        <end position="129"/>
    </location>
</feature>
<evidence type="ECO:0000256" key="5">
    <source>
        <dbReference type="ARBA" id="ARBA00037847"/>
    </source>
</evidence>
<evidence type="ECO:0000256" key="6">
    <source>
        <dbReference type="SAM" id="MobiDB-lite"/>
    </source>
</evidence>
<proteinExistence type="predicted"/>
<evidence type="ECO:0000256" key="2">
    <source>
        <dbReference type="ARBA" id="ARBA00022729"/>
    </source>
</evidence>
<keyword evidence="1 7" id="KW-0812">Transmembrane</keyword>
<feature type="region of interest" description="Disordered" evidence="6">
    <location>
        <begin position="280"/>
        <end position="343"/>
    </location>
</feature>
<feature type="chain" id="PRO_5012928299" description="J domain-containing protein" evidence="8">
    <location>
        <begin position="20"/>
        <end position="343"/>
    </location>
</feature>
<keyword evidence="2 8" id="KW-0732">Signal</keyword>
<keyword evidence="3 7" id="KW-1133">Transmembrane helix</keyword>
<dbReference type="AlphaFoldDB" id="A0A1M2V856"/>
<feature type="compositionally biased region" description="Basic and acidic residues" evidence="6">
    <location>
        <begin position="280"/>
        <end position="289"/>
    </location>
</feature>
<evidence type="ECO:0000256" key="4">
    <source>
        <dbReference type="ARBA" id="ARBA00023136"/>
    </source>
</evidence>
<dbReference type="OrthoDB" id="413400at2759"/>
<dbReference type="GO" id="GO:0012505">
    <property type="term" value="C:endomembrane system"/>
    <property type="evidence" value="ECO:0007669"/>
    <property type="project" value="UniProtKB-SubCell"/>
</dbReference>
<dbReference type="EMBL" id="MNAD01001599">
    <property type="protein sequence ID" value="OJT03791.1"/>
    <property type="molecule type" value="Genomic_DNA"/>
</dbReference>
<dbReference type="InterPro" id="IPR001623">
    <property type="entry name" value="DnaJ_domain"/>
</dbReference>
<keyword evidence="11" id="KW-1185">Reference proteome</keyword>
<dbReference type="PANTHER" id="PTHR44653:SF2">
    <property type="entry name" value="DNAJ HOMOLOG SUBFAMILY C MEMBER 1"/>
    <property type="match status" value="1"/>
</dbReference>
<feature type="signal peptide" evidence="8">
    <location>
        <begin position="1"/>
        <end position="19"/>
    </location>
</feature>
<evidence type="ECO:0000256" key="7">
    <source>
        <dbReference type="SAM" id="Phobius"/>
    </source>
</evidence>
<evidence type="ECO:0000256" key="8">
    <source>
        <dbReference type="SAM" id="SignalP"/>
    </source>
</evidence>
<dbReference type="PROSITE" id="PS50076">
    <property type="entry name" value="DNAJ_2"/>
    <property type="match status" value="1"/>
</dbReference>
<evidence type="ECO:0000259" key="9">
    <source>
        <dbReference type="PROSITE" id="PS50076"/>
    </source>
</evidence>
<feature type="compositionally biased region" description="Low complexity" evidence="6">
    <location>
        <begin position="302"/>
        <end position="311"/>
    </location>
</feature>
<dbReference type="InterPro" id="IPR052606">
    <property type="entry name" value="DnaJ_domain_protein"/>
</dbReference>
<name>A0A1M2V856_TRAPU</name>
<evidence type="ECO:0000256" key="1">
    <source>
        <dbReference type="ARBA" id="ARBA00022692"/>
    </source>
</evidence>
<evidence type="ECO:0000256" key="3">
    <source>
        <dbReference type="ARBA" id="ARBA00022989"/>
    </source>
</evidence>
<gene>
    <name evidence="10" type="ORF">TRAPUB_5613</name>
</gene>
<evidence type="ECO:0000313" key="11">
    <source>
        <dbReference type="Proteomes" id="UP000184267"/>
    </source>
</evidence>
<protein>
    <recommendedName>
        <fullName evidence="9">J domain-containing protein</fullName>
    </recommendedName>
</protein>
<comment type="subcellular location">
    <subcellularLocation>
        <location evidence="5">Endomembrane system</location>
        <topology evidence="5">Single-pass membrane protein</topology>
    </subcellularLocation>
</comment>
<feature type="transmembrane region" description="Helical" evidence="7">
    <location>
        <begin position="149"/>
        <end position="168"/>
    </location>
</feature>